<dbReference type="Gene3D" id="3.30.1540.10">
    <property type="entry name" value="formyl-coa transferase, domain 3"/>
    <property type="match status" value="1"/>
</dbReference>
<keyword evidence="3" id="KW-1185">Reference proteome</keyword>
<evidence type="ECO:0000256" key="1">
    <source>
        <dbReference type="ARBA" id="ARBA00022679"/>
    </source>
</evidence>
<dbReference type="InterPro" id="IPR044855">
    <property type="entry name" value="CoA-Trfase_III_dom3_sf"/>
</dbReference>
<dbReference type="EMBL" id="JBEDNQ010000004">
    <property type="protein sequence ID" value="MEQ3551049.1"/>
    <property type="molecule type" value="Genomic_DNA"/>
</dbReference>
<dbReference type="Proteomes" id="UP001494902">
    <property type="component" value="Unassembled WGS sequence"/>
</dbReference>
<keyword evidence="1 2" id="KW-0808">Transferase</keyword>
<gene>
    <name evidence="2" type="ORF">WIS52_11255</name>
</gene>
<dbReference type="SUPFAM" id="SSF89796">
    <property type="entry name" value="CoA-transferase family III (CaiB/BaiF)"/>
    <property type="match status" value="1"/>
</dbReference>
<dbReference type="EC" id="2.8.3.-" evidence="2"/>
<sequence>MTAGPLDGLLVADFSRVLAAPYLTMLLGDLGADVVKVERPGTGDDTRAWGPPYDDGEATYTLSVNRNKRSVSLDLATSEGRRAARELALRADVLIENFRPGTMARLGLDEESLRDGNPGLVHCSLSGFGDGPGAALPGYDLLVQATGGLMSITGPGPGQPTKVGVALVDVLAGLHAGIGVLSALRHRDRTGEGQAVALDLLSTLLSSMTNQAGAHTMTGAVPGIMGNRHPSIAPYEVFPAADRPIALAVGTDRQFRSLADELGRPELADDARFATNTARVAHVDELAAVLGSLLAAHTADEWFARLTPRGVPCGPVNDLGEAFRLAEDLQLAPRVTVGGRDLVANPIRLAATPVSYRRPPPRLGEHTDEITRWLAPVAEEVS</sequence>
<evidence type="ECO:0000313" key="2">
    <source>
        <dbReference type="EMBL" id="MEQ3551049.1"/>
    </source>
</evidence>
<dbReference type="InterPro" id="IPR003673">
    <property type="entry name" value="CoA-Trfase_fam_III"/>
</dbReference>
<dbReference type="PANTHER" id="PTHR48207">
    <property type="entry name" value="SUCCINATE--HYDROXYMETHYLGLUTARATE COA-TRANSFERASE"/>
    <property type="match status" value="1"/>
</dbReference>
<protein>
    <submittedName>
        <fullName evidence="2">CoA transferase</fullName>
        <ecNumber evidence="2">2.8.3.-</ecNumber>
    </submittedName>
</protein>
<comment type="caution">
    <text evidence="2">The sequence shown here is derived from an EMBL/GenBank/DDBJ whole genome shotgun (WGS) entry which is preliminary data.</text>
</comment>
<organism evidence="2 3">
    <name type="scientific">Pseudonocardia nematodicida</name>
    <dbReference type="NCBI Taxonomy" id="1206997"/>
    <lineage>
        <taxon>Bacteria</taxon>
        <taxon>Bacillati</taxon>
        <taxon>Actinomycetota</taxon>
        <taxon>Actinomycetes</taxon>
        <taxon>Pseudonocardiales</taxon>
        <taxon>Pseudonocardiaceae</taxon>
        <taxon>Pseudonocardia</taxon>
    </lineage>
</organism>
<name>A0ABV1K9Z7_9PSEU</name>
<dbReference type="GO" id="GO:0016740">
    <property type="term" value="F:transferase activity"/>
    <property type="evidence" value="ECO:0007669"/>
    <property type="project" value="UniProtKB-KW"/>
</dbReference>
<accession>A0ABV1K9Z7</accession>
<dbReference type="Pfam" id="PF02515">
    <property type="entry name" value="CoA_transf_3"/>
    <property type="match status" value="1"/>
</dbReference>
<proteinExistence type="predicted"/>
<dbReference type="InterPro" id="IPR023606">
    <property type="entry name" value="CoA-Trfase_III_dom_1_sf"/>
</dbReference>
<dbReference type="InterPro" id="IPR050483">
    <property type="entry name" value="CoA-transferase_III_domain"/>
</dbReference>
<dbReference type="Gene3D" id="3.40.50.10540">
    <property type="entry name" value="Crotonobetainyl-coa:carnitine coa-transferase, domain 1"/>
    <property type="match status" value="1"/>
</dbReference>
<dbReference type="RefSeq" id="WP_349298123.1">
    <property type="nucleotide sequence ID" value="NZ_JBEDNQ010000004.1"/>
</dbReference>
<reference evidence="2 3" key="1">
    <citation type="submission" date="2024-03" db="EMBL/GenBank/DDBJ databases">
        <title>Draft genome sequence of Pseudonocardia nematodicida JCM 31783.</title>
        <authorList>
            <person name="Butdee W."/>
            <person name="Duangmal K."/>
        </authorList>
    </citation>
    <scope>NUCLEOTIDE SEQUENCE [LARGE SCALE GENOMIC DNA]</scope>
    <source>
        <strain evidence="2 3">JCM 31783</strain>
    </source>
</reference>
<evidence type="ECO:0000313" key="3">
    <source>
        <dbReference type="Proteomes" id="UP001494902"/>
    </source>
</evidence>
<dbReference type="PANTHER" id="PTHR48207:SF3">
    <property type="entry name" value="SUCCINATE--HYDROXYMETHYLGLUTARATE COA-TRANSFERASE"/>
    <property type="match status" value="1"/>
</dbReference>